<dbReference type="EMBL" id="BMAW01046812">
    <property type="protein sequence ID" value="GFS57415.1"/>
    <property type="molecule type" value="Genomic_DNA"/>
</dbReference>
<evidence type="ECO:0000313" key="1">
    <source>
        <dbReference type="EMBL" id="GFS57415.1"/>
    </source>
</evidence>
<dbReference type="AlphaFoldDB" id="A0A8X6ISC6"/>
<comment type="caution">
    <text evidence="1">The sequence shown here is derived from an EMBL/GenBank/DDBJ whole genome shotgun (WGS) entry which is preliminary data.</text>
</comment>
<organism evidence="1 2">
    <name type="scientific">Nephila pilipes</name>
    <name type="common">Giant wood spider</name>
    <name type="synonym">Nephila maculata</name>
    <dbReference type="NCBI Taxonomy" id="299642"/>
    <lineage>
        <taxon>Eukaryota</taxon>
        <taxon>Metazoa</taxon>
        <taxon>Ecdysozoa</taxon>
        <taxon>Arthropoda</taxon>
        <taxon>Chelicerata</taxon>
        <taxon>Arachnida</taxon>
        <taxon>Araneae</taxon>
        <taxon>Araneomorphae</taxon>
        <taxon>Entelegynae</taxon>
        <taxon>Araneoidea</taxon>
        <taxon>Nephilidae</taxon>
        <taxon>Nephila</taxon>
    </lineage>
</organism>
<sequence length="46" mass="5399">LRETYFLDDPNTLVCERSKDFSNPVKQFEDFSSDLLMPNTVTKIDE</sequence>
<dbReference type="Proteomes" id="UP000887013">
    <property type="component" value="Unassembled WGS sequence"/>
</dbReference>
<protein>
    <submittedName>
        <fullName evidence="1">Uncharacterized protein</fullName>
    </submittedName>
</protein>
<evidence type="ECO:0000313" key="2">
    <source>
        <dbReference type="Proteomes" id="UP000887013"/>
    </source>
</evidence>
<keyword evidence="2" id="KW-1185">Reference proteome</keyword>
<accession>A0A8X6ISC6</accession>
<gene>
    <name evidence="1" type="ORF">NPIL_29511</name>
</gene>
<feature type="non-terminal residue" evidence="1">
    <location>
        <position position="1"/>
    </location>
</feature>
<name>A0A8X6ISC6_NEPPI</name>
<reference evidence="1" key="1">
    <citation type="submission" date="2020-08" db="EMBL/GenBank/DDBJ databases">
        <title>Multicomponent nature underlies the extraordinary mechanical properties of spider dragline silk.</title>
        <authorList>
            <person name="Kono N."/>
            <person name="Nakamura H."/>
            <person name="Mori M."/>
            <person name="Yoshida Y."/>
            <person name="Ohtoshi R."/>
            <person name="Malay A.D."/>
            <person name="Moran D.A.P."/>
            <person name="Tomita M."/>
            <person name="Numata K."/>
            <person name="Arakawa K."/>
        </authorList>
    </citation>
    <scope>NUCLEOTIDE SEQUENCE</scope>
</reference>
<proteinExistence type="predicted"/>